<dbReference type="AlphaFoldDB" id="A0A9W7SY78"/>
<evidence type="ECO:0000256" key="2">
    <source>
        <dbReference type="SAM" id="Phobius"/>
    </source>
</evidence>
<evidence type="ECO:0000313" key="4">
    <source>
        <dbReference type="Proteomes" id="UP001138500"/>
    </source>
</evidence>
<evidence type="ECO:0000256" key="1">
    <source>
        <dbReference type="SAM" id="MobiDB-lite"/>
    </source>
</evidence>
<reference evidence="3 4" key="2">
    <citation type="journal article" date="2021" name="Curr. Genet.">
        <title>Genetic response to nitrogen starvation in the aggressive Eucalyptus foliar pathogen Teratosphaeria destructans.</title>
        <authorList>
            <person name="Havenga M."/>
            <person name="Wingfield B.D."/>
            <person name="Wingfield M.J."/>
            <person name="Dreyer L.L."/>
            <person name="Roets F."/>
            <person name="Aylward J."/>
        </authorList>
    </citation>
    <scope>NUCLEOTIDE SEQUENCE [LARGE SCALE GENOMIC DNA]</scope>
    <source>
        <strain evidence="3">CMW44962</strain>
    </source>
</reference>
<name>A0A9W7SY78_9PEZI</name>
<feature type="transmembrane region" description="Helical" evidence="2">
    <location>
        <begin position="6"/>
        <end position="25"/>
    </location>
</feature>
<dbReference type="Proteomes" id="UP001138500">
    <property type="component" value="Unassembled WGS sequence"/>
</dbReference>
<proteinExistence type="predicted"/>
<keyword evidence="2" id="KW-1133">Transmembrane helix</keyword>
<comment type="caution">
    <text evidence="3">The sequence shown here is derived from an EMBL/GenBank/DDBJ whole genome shotgun (WGS) entry which is preliminary data.</text>
</comment>
<gene>
    <name evidence="3" type="ORF">Tdes44962_MAKER07945</name>
</gene>
<keyword evidence="4" id="KW-1185">Reference proteome</keyword>
<dbReference type="EMBL" id="RIBY02000569">
    <property type="protein sequence ID" value="KAH9840399.1"/>
    <property type="molecule type" value="Genomic_DNA"/>
</dbReference>
<feature type="region of interest" description="Disordered" evidence="1">
    <location>
        <begin position="27"/>
        <end position="51"/>
    </location>
</feature>
<organism evidence="3 4">
    <name type="scientific">Teratosphaeria destructans</name>
    <dbReference type="NCBI Taxonomy" id="418781"/>
    <lineage>
        <taxon>Eukaryota</taxon>
        <taxon>Fungi</taxon>
        <taxon>Dikarya</taxon>
        <taxon>Ascomycota</taxon>
        <taxon>Pezizomycotina</taxon>
        <taxon>Dothideomycetes</taxon>
        <taxon>Dothideomycetidae</taxon>
        <taxon>Mycosphaerellales</taxon>
        <taxon>Teratosphaeriaceae</taxon>
        <taxon>Teratosphaeria</taxon>
    </lineage>
</organism>
<keyword evidence="2" id="KW-0812">Transmembrane</keyword>
<reference evidence="3 4" key="1">
    <citation type="journal article" date="2018" name="IMA Fungus">
        <title>IMA Genome-F 10: Nine draft genome sequences of Claviceps purpurea s.lat., including C. arundinis, C. humidiphila, and C. cf. spartinae, pseudomolecules for the pitch canker pathogen Fusarium circinatum, draft genome of Davidsoniella eucalypti, Grosmannia galeiformis, Quambalaria eucalypti, and Teratosphaeria destructans.</title>
        <authorList>
            <person name="Wingfield B.D."/>
            <person name="Liu M."/>
            <person name="Nguyen H.D."/>
            <person name="Lane F.A."/>
            <person name="Morgan S.W."/>
            <person name="De Vos L."/>
            <person name="Wilken P.M."/>
            <person name="Duong T.A."/>
            <person name="Aylward J."/>
            <person name="Coetzee M.P."/>
            <person name="Dadej K."/>
            <person name="De Beer Z.W."/>
            <person name="Findlay W."/>
            <person name="Havenga M."/>
            <person name="Kolarik M."/>
            <person name="Menzies J.G."/>
            <person name="Naidoo K."/>
            <person name="Pochopski O."/>
            <person name="Shoukouhi P."/>
            <person name="Santana Q.C."/>
            <person name="Seifert K.A."/>
            <person name="Soal N."/>
            <person name="Steenkamp E.T."/>
            <person name="Tatham C.T."/>
            <person name="van der Nest M.A."/>
            <person name="Wingfield M.J."/>
        </authorList>
    </citation>
    <scope>NUCLEOTIDE SEQUENCE [LARGE SCALE GENOMIC DNA]</scope>
    <source>
        <strain evidence="3">CMW44962</strain>
    </source>
</reference>
<accession>A0A9W7SY78</accession>
<keyword evidence="2" id="KW-0472">Membrane</keyword>
<evidence type="ECO:0000313" key="3">
    <source>
        <dbReference type="EMBL" id="KAH9840399.1"/>
    </source>
</evidence>
<protein>
    <submittedName>
        <fullName evidence="3">Uncharacterized protein</fullName>
    </submittedName>
</protein>
<sequence>MQRLSWVLVASTAVLVTAIVISIFVSSAGGGGRGDPPLQRNDPTSTPPSSTAALTWTTIAMPCHSRESQGSGWKGYSAQMCERVIQVEDRL</sequence>